<comment type="caution">
    <text evidence="2">The sequence shown here is derived from an EMBL/GenBank/DDBJ whole genome shotgun (WGS) entry which is preliminary data.</text>
</comment>
<gene>
    <name evidence="2" type="ORF">GCM10025772_11450</name>
</gene>
<dbReference type="PANTHER" id="PTHR34205">
    <property type="entry name" value="TRANSMEMBRANE PROTEIN"/>
    <property type="match status" value="1"/>
</dbReference>
<accession>A0ABP9RZY8</accession>
<keyword evidence="1" id="KW-0812">Transmembrane</keyword>
<protein>
    <submittedName>
        <fullName evidence="2">DUF962 domain-containing protein</fullName>
    </submittedName>
</protein>
<dbReference type="InterPro" id="IPR009305">
    <property type="entry name" value="Mpo1-like"/>
</dbReference>
<sequence>MAHFNGFAEFYRFYLNEHQDPRCRALHYLGSILVLLWVAVMALTGAWTLFWLLPLLGYGFAWFGHFAFEHNRPATFRYPLYSLISDWIMLKDWISGQLPAKLEQARLSQTRPD</sequence>
<reference evidence="3" key="1">
    <citation type="journal article" date="2019" name="Int. J. Syst. Evol. Microbiol.">
        <title>The Global Catalogue of Microorganisms (GCM) 10K type strain sequencing project: providing services to taxonomists for standard genome sequencing and annotation.</title>
        <authorList>
            <consortium name="The Broad Institute Genomics Platform"/>
            <consortium name="The Broad Institute Genome Sequencing Center for Infectious Disease"/>
            <person name="Wu L."/>
            <person name="Ma J."/>
        </authorList>
    </citation>
    <scope>NUCLEOTIDE SEQUENCE [LARGE SCALE GENOMIC DNA]</scope>
    <source>
        <strain evidence="3">JCM 18720</strain>
    </source>
</reference>
<dbReference type="EMBL" id="BAABLF010000006">
    <property type="protein sequence ID" value="GAA5189326.1"/>
    <property type="molecule type" value="Genomic_DNA"/>
</dbReference>
<dbReference type="RefSeq" id="WP_345316087.1">
    <property type="nucleotide sequence ID" value="NZ_BAABLF010000006.1"/>
</dbReference>
<feature type="transmembrane region" description="Helical" evidence="1">
    <location>
        <begin position="25"/>
        <end position="43"/>
    </location>
</feature>
<evidence type="ECO:0000313" key="2">
    <source>
        <dbReference type="EMBL" id="GAA5189326.1"/>
    </source>
</evidence>
<evidence type="ECO:0000313" key="3">
    <source>
        <dbReference type="Proteomes" id="UP001501600"/>
    </source>
</evidence>
<dbReference type="Proteomes" id="UP001501600">
    <property type="component" value="Unassembled WGS sequence"/>
</dbReference>
<keyword evidence="1" id="KW-1133">Transmembrane helix</keyword>
<proteinExistence type="predicted"/>
<organism evidence="2 3">
    <name type="scientific">Ferrimonas gelatinilytica</name>
    <dbReference type="NCBI Taxonomy" id="1255257"/>
    <lineage>
        <taxon>Bacteria</taxon>
        <taxon>Pseudomonadati</taxon>
        <taxon>Pseudomonadota</taxon>
        <taxon>Gammaproteobacteria</taxon>
        <taxon>Alteromonadales</taxon>
        <taxon>Ferrimonadaceae</taxon>
        <taxon>Ferrimonas</taxon>
    </lineage>
</organism>
<name>A0ABP9RZY8_9GAMM</name>
<dbReference type="Pfam" id="PF06127">
    <property type="entry name" value="Mpo1-like"/>
    <property type="match status" value="1"/>
</dbReference>
<feature type="transmembrane region" description="Helical" evidence="1">
    <location>
        <begin position="49"/>
        <end position="68"/>
    </location>
</feature>
<dbReference type="PANTHER" id="PTHR34205:SF2">
    <property type="entry name" value="DUF962 DOMAIN-CONTAINING PROTEIN"/>
    <property type="match status" value="1"/>
</dbReference>
<keyword evidence="1" id="KW-0472">Membrane</keyword>
<evidence type="ECO:0000256" key="1">
    <source>
        <dbReference type="SAM" id="Phobius"/>
    </source>
</evidence>
<keyword evidence="3" id="KW-1185">Reference proteome</keyword>